<feature type="compositionally biased region" description="Polar residues" evidence="1">
    <location>
        <begin position="14"/>
        <end position="32"/>
    </location>
</feature>
<evidence type="ECO:0000313" key="2">
    <source>
        <dbReference type="EMBL" id="GAG78043.1"/>
    </source>
</evidence>
<accession>X1B1B9</accession>
<name>X1B1B9_9ZZZZ</name>
<evidence type="ECO:0000256" key="1">
    <source>
        <dbReference type="SAM" id="MobiDB-lite"/>
    </source>
</evidence>
<dbReference type="AlphaFoldDB" id="X1B1B9"/>
<comment type="caution">
    <text evidence="2">The sequence shown here is derived from an EMBL/GenBank/DDBJ whole genome shotgun (WGS) entry which is preliminary data.</text>
</comment>
<proteinExistence type="predicted"/>
<protein>
    <submittedName>
        <fullName evidence="2">Uncharacterized protein</fullName>
    </submittedName>
</protein>
<organism evidence="2">
    <name type="scientific">marine sediment metagenome</name>
    <dbReference type="NCBI Taxonomy" id="412755"/>
    <lineage>
        <taxon>unclassified sequences</taxon>
        <taxon>metagenomes</taxon>
        <taxon>ecological metagenomes</taxon>
    </lineage>
</organism>
<feature type="region of interest" description="Disordered" evidence="1">
    <location>
        <begin position="1"/>
        <end position="32"/>
    </location>
</feature>
<gene>
    <name evidence="2" type="ORF">S01H4_35353</name>
</gene>
<sequence length="32" mass="3371">MGDELITPAETEPTDQLNTKSGANEGQISPEP</sequence>
<dbReference type="EMBL" id="BART01018788">
    <property type="protein sequence ID" value="GAG78043.1"/>
    <property type="molecule type" value="Genomic_DNA"/>
</dbReference>
<reference evidence="2" key="1">
    <citation type="journal article" date="2014" name="Front. Microbiol.">
        <title>High frequency of phylogenetically diverse reductive dehalogenase-homologous genes in deep subseafloor sedimentary metagenomes.</title>
        <authorList>
            <person name="Kawai M."/>
            <person name="Futagami T."/>
            <person name="Toyoda A."/>
            <person name="Takaki Y."/>
            <person name="Nishi S."/>
            <person name="Hori S."/>
            <person name="Arai W."/>
            <person name="Tsubouchi T."/>
            <person name="Morono Y."/>
            <person name="Uchiyama I."/>
            <person name="Ito T."/>
            <person name="Fujiyama A."/>
            <person name="Inagaki F."/>
            <person name="Takami H."/>
        </authorList>
    </citation>
    <scope>NUCLEOTIDE SEQUENCE</scope>
    <source>
        <strain evidence="2">Expedition CK06-06</strain>
    </source>
</reference>
<feature type="non-terminal residue" evidence="2">
    <location>
        <position position="32"/>
    </location>
</feature>